<keyword evidence="2" id="KW-1185">Reference proteome</keyword>
<organism evidence="1 2">
    <name type="scientific">Vibrio phage BUCT233</name>
    <dbReference type="NCBI Taxonomy" id="2834267"/>
    <lineage>
        <taxon>Viruses</taxon>
        <taxon>Duplodnaviria</taxon>
        <taxon>Heunggongvirae</taxon>
        <taxon>Uroviricota</taxon>
        <taxon>Caudoviricetes</taxon>
        <taxon>Autographivirales</taxon>
        <taxon>Autoscriptoviridae</taxon>
        <taxon>Maculvirus</taxon>
        <taxon>Maculvirus BUCT233</taxon>
    </lineage>
</organism>
<evidence type="ECO:0000313" key="1">
    <source>
        <dbReference type="EMBL" id="QWE49823.1"/>
    </source>
</evidence>
<reference evidence="1 2" key="1">
    <citation type="submission" date="2021-04" db="EMBL/GenBank/DDBJ databases">
        <authorList>
            <person name="Han K."/>
            <person name="Dong Y."/>
            <person name="Li F."/>
        </authorList>
    </citation>
    <scope>NUCLEOTIDE SEQUENCE [LARGE SCALE GENOMIC DNA]</scope>
</reference>
<dbReference type="Proteomes" id="UP000676109">
    <property type="component" value="Segment"/>
</dbReference>
<protein>
    <submittedName>
        <fullName evidence="1">Uncharacterized protein</fullName>
    </submittedName>
</protein>
<sequence>MVTWGKPVKAIGNPVQNPAQEKCYTQARGFSPIHARVSPVGVRVWACAIRGKALESDGKA</sequence>
<proteinExistence type="predicted"/>
<evidence type="ECO:0000313" key="2">
    <source>
        <dbReference type="Proteomes" id="UP000676109"/>
    </source>
</evidence>
<accession>A0A8E8PBL6</accession>
<dbReference type="EMBL" id="MZ020222">
    <property type="protein sequence ID" value="QWE49823.1"/>
    <property type="molecule type" value="Genomic_DNA"/>
</dbReference>
<name>A0A8E8PBL6_9CAUD</name>